<gene>
    <name evidence="2" type="ORF">EGI31_17590</name>
</gene>
<accession>A0AAE3KXD7</accession>
<dbReference type="EMBL" id="RJUF01000176">
    <property type="protein sequence ID" value="MCP9764755.1"/>
    <property type="molecule type" value="Genomic_DNA"/>
</dbReference>
<protein>
    <submittedName>
        <fullName evidence="2">Uncharacterized protein</fullName>
    </submittedName>
</protein>
<name>A0AAE3KXD7_9BACT</name>
<keyword evidence="1" id="KW-0732">Signal</keyword>
<organism evidence="2 3">
    <name type="scientific">Lacihabitans soyangensis</name>
    <dbReference type="NCBI Taxonomy" id="869394"/>
    <lineage>
        <taxon>Bacteria</taxon>
        <taxon>Pseudomonadati</taxon>
        <taxon>Bacteroidota</taxon>
        <taxon>Cytophagia</taxon>
        <taxon>Cytophagales</taxon>
        <taxon>Leadbetterellaceae</taxon>
        <taxon>Lacihabitans</taxon>
    </lineage>
</organism>
<reference evidence="2 3" key="1">
    <citation type="submission" date="2018-11" db="EMBL/GenBank/DDBJ databases">
        <title>Novel bacteria species description.</title>
        <authorList>
            <person name="Han J.-H."/>
        </authorList>
    </citation>
    <scope>NUCLEOTIDE SEQUENCE [LARGE SCALE GENOMIC DNA]</scope>
    <source>
        <strain evidence="2 3">KCTC23259</strain>
    </source>
</reference>
<dbReference type="AlphaFoldDB" id="A0AAE3KXD7"/>
<feature type="chain" id="PRO_5042219013" evidence="1">
    <location>
        <begin position="20"/>
        <end position="263"/>
    </location>
</feature>
<evidence type="ECO:0000313" key="2">
    <source>
        <dbReference type="EMBL" id="MCP9764755.1"/>
    </source>
</evidence>
<feature type="signal peptide" evidence="1">
    <location>
        <begin position="1"/>
        <end position="19"/>
    </location>
</feature>
<evidence type="ECO:0000313" key="3">
    <source>
        <dbReference type="Proteomes" id="UP001204144"/>
    </source>
</evidence>
<proteinExistence type="predicted"/>
<comment type="caution">
    <text evidence="2">The sequence shown here is derived from an EMBL/GenBank/DDBJ whole genome shotgun (WGS) entry which is preliminary data.</text>
</comment>
<dbReference type="RefSeq" id="WP_255038446.1">
    <property type="nucleotide sequence ID" value="NZ_RJUF01000176.1"/>
</dbReference>
<keyword evidence="3" id="KW-1185">Reference proteome</keyword>
<evidence type="ECO:0000256" key="1">
    <source>
        <dbReference type="SAM" id="SignalP"/>
    </source>
</evidence>
<sequence length="263" mass="30121">MLLRLSFFLIIFSTSFATAQTVIDSVLSLTFPGNVEKFEKTEDNMTVKGFYFNTELESFVVLRLSLLEDTGETSPTNNLQLDEIYKQQIKALNKSMLRKSFLFKDSSKITLKNRVAYNLKYNVVNTEEVGAESILIFINGVHYVITYSKVSEFNEANKIKFFKSIEINEAYATNQIEPNKKNYFKIIKYSIYILMILALVIYQIKATKNKSKFGINLKTNYCPICNTRQPKIRFPNSLSQALFGGSSCPNCKSHLDKYGNIIS</sequence>
<dbReference type="Proteomes" id="UP001204144">
    <property type="component" value="Unassembled WGS sequence"/>
</dbReference>